<evidence type="ECO:0000313" key="3">
    <source>
        <dbReference type="Proteomes" id="UP000199460"/>
    </source>
</evidence>
<dbReference type="InterPro" id="IPR036515">
    <property type="entry name" value="Transposase_17_sf"/>
</dbReference>
<proteinExistence type="predicted"/>
<evidence type="ECO:0000313" key="2">
    <source>
        <dbReference type="EMBL" id="SDO81058.1"/>
    </source>
</evidence>
<keyword evidence="3" id="KW-1185">Reference proteome</keyword>
<reference evidence="3" key="1">
    <citation type="submission" date="2016-10" db="EMBL/GenBank/DDBJ databases">
        <authorList>
            <person name="Varghese N."/>
            <person name="Submissions S."/>
        </authorList>
    </citation>
    <scope>NUCLEOTIDE SEQUENCE [LARGE SCALE GENOMIC DNA]</scope>
    <source>
        <strain evidence="3">JCM 18416</strain>
    </source>
</reference>
<dbReference type="GO" id="GO:0004803">
    <property type="term" value="F:transposase activity"/>
    <property type="evidence" value="ECO:0007669"/>
    <property type="project" value="InterPro"/>
</dbReference>
<dbReference type="Proteomes" id="UP000199460">
    <property type="component" value="Unassembled WGS sequence"/>
</dbReference>
<dbReference type="InterPro" id="IPR052715">
    <property type="entry name" value="RAYT_transposase"/>
</dbReference>
<dbReference type="InterPro" id="IPR002686">
    <property type="entry name" value="Transposase_17"/>
</dbReference>
<dbReference type="SMART" id="SM01321">
    <property type="entry name" value="Y1_Tnp"/>
    <property type="match status" value="1"/>
</dbReference>
<sequence length="151" mass="17745">MPHYHTSHLRSGRFSEPGRIYSITTVTHCRHPWFHDFFVGRLLIDELRLAEKQGLATSLCWVVMPDHFHWLLQLGQCDLEKLLQQVKSRSAKAINQRLQRSGKVWQSGYHDRALRREDDVRDIARYIVANPLRAGLVKQLTNYPLWDAVFL</sequence>
<dbReference type="NCBIfam" id="NF047646">
    <property type="entry name" value="REP_Tyr_transpos"/>
    <property type="match status" value="1"/>
</dbReference>
<dbReference type="GO" id="GO:0043565">
    <property type="term" value="F:sequence-specific DNA binding"/>
    <property type="evidence" value="ECO:0007669"/>
    <property type="project" value="TreeGrafter"/>
</dbReference>
<dbReference type="PANTHER" id="PTHR36966:SF1">
    <property type="entry name" value="REP-ASSOCIATED TYROSINE TRANSPOSASE"/>
    <property type="match status" value="1"/>
</dbReference>
<dbReference type="GO" id="GO:0006313">
    <property type="term" value="P:DNA transposition"/>
    <property type="evidence" value="ECO:0007669"/>
    <property type="project" value="InterPro"/>
</dbReference>
<dbReference type="Gene3D" id="3.30.70.1290">
    <property type="entry name" value="Transposase IS200-like"/>
    <property type="match status" value="1"/>
</dbReference>
<dbReference type="AlphaFoldDB" id="A0A1H0MKR9"/>
<evidence type="ECO:0000259" key="1">
    <source>
        <dbReference type="SMART" id="SM01321"/>
    </source>
</evidence>
<accession>A0A1H0MKR9</accession>
<dbReference type="PANTHER" id="PTHR36966">
    <property type="entry name" value="REP-ASSOCIATED TYROSINE TRANSPOSASE"/>
    <property type="match status" value="1"/>
</dbReference>
<name>A0A1H0MKR9_9GAMM</name>
<feature type="domain" description="Transposase IS200-like" evidence="1">
    <location>
        <begin position="16"/>
        <end position="130"/>
    </location>
</feature>
<dbReference type="OrthoDB" id="9791101at2"/>
<gene>
    <name evidence="2" type="ORF">SAMN05216213_102121</name>
</gene>
<dbReference type="Pfam" id="PF01797">
    <property type="entry name" value="Y1_Tnp"/>
    <property type="match status" value="1"/>
</dbReference>
<dbReference type="SUPFAM" id="SSF143422">
    <property type="entry name" value="Transposase IS200-like"/>
    <property type="match status" value="1"/>
</dbReference>
<dbReference type="EMBL" id="FNJJ01000002">
    <property type="protein sequence ID" value="SDO81058.1"/>
    <property type="molecule type" value="Genomic_DNA"/>
</dbReference>
<dbReference type="GeneID" id="300930363"/>
<dbReference type="RefSeq" id="WP_090427173.1">
    <property type="nucleotide sequence ID" value="NZ_FNJJ01000002.1"/>
</dbReference>
<organism evidence="2 3">
    <name type="scientific">Ectopseudomonas guguanensis</name>
    <dbReference type="NCBI Taxonomy" id="1198456"/>
    <lineage>
        <taxon>Bacteria</taxon>
        <taxon>Pseudomonadati</taxon>
        <taxon>Pseudomonadota</taxon>
        <taxon>Gammaproteobacteria</taxon>
        <taxon>Pseudomonadales</taxon>
        <taxon>Pseudomonadaceae</taxon>
        <taxon>Ectopseudomonas</taxon>
    </lineage>
</organism>
<protein>
    <submittedName>
        <fullName evidence="2">REP element-mobilizing transposase RayT</fullName>
    </submittedName>
</protein>